<keyword evidence="2" id="KW-1185">Reference proteome</keyword>
<name>A0A919S1V8_9CLOT</name>
<dbReference type="AlphaFoldDB" id="A0A919S1V8"/>
<reference evidence="1" key="1">
    <citation type="submission" date="2021-03" db="EMBL/GenBank/DDBJ databases">
        <title>Taxonomic study of Clostridium polyendosporum from meadow-gley soil under rice.</title>
        <authorList>
            <person name="Kobayashi H."/>
            <person name="Tanizawa Y."/>
            <person name="Yagura M."/>
        </authorList>
    </citation>
    <scope>NUCLEOTIDE SEQUENCE</scope>
    <source>
        <strain evidence="1">JCM 30710</strain>
    </source>
</reference>
<comment type="caution">
    <text evidence="1">The sequence shown here is derived from an EMBL/GenBank/DDBJ whole genome shotgun (WGS) entry which is preliminary data.</text>
</comment>
<dbReference type="RefSeq" id="WP_212905374.1">
    <property type="nucleotide sequence ID" value="NZ_BOPZ01000055.1"/>
</dbReference>
<sequence>MQSAVEKELKYVRNELDNLVKDGNLTLHNGKVLEINKILDELINIFLYEKMRKNKLFV</sequence>
<organism evidence="1 2">
    <name type="scientific">Clostridium polyendosporum</name>
    <dbReference type="NCBI Taxonomy" id="69208"/>
    <lineage>
        <taxon>Bacteria</taxon>
        <taxon>Bacillati</taxon>
        <taxon>Bacillota</taxon>
        <taxon>Clostridia</taxon>
        <taxon>Eubacteriales</taxon>
        <taxon>Clostridiaceae</taxon>
        <taxon>Clostridium</taxon>
    </lineage>
</organism>
<proteinExistence type="predicted"/>
<evidence type="ECO:0000313" key="2">
    <source>
        <dbReference type="Proteomes" id="UP000679179"/>
    </source>
</evidence>
<gene>
    <name evidence="1" type="ORF">CPJCM30710_33760</name>
</gene>
<dbReference type="Proteomes" id="UP000679179">
    <property type="component" value="Unassembled WGS sequence"/>
</dbReference>
<dbReference type="EMBL" id="BOPZ01000055">
    <property type="protein sequence ID" value="GIM30710.1"/>
    <property type="molecule type" value="Genomic_DNA"/>
</dbReference>
<accession>A0A919S1V8</accession>
<protein>
    <recommendedName>
        <fullName evidence="3">Spo0E like sporulation regulatory protein</fullName>
    </recommendedName>
</protein>
<evidence type="ECO:0008006" key="3">
    <source>
        <dbReference type="Google" id="ProtNLM"/>
    </source>
</evidence>
<evidence type="ECO:0000313" key="1">
    <source>
        <dbReference type="EMBL" id="GIM30710.1"/>
    </source>
</evidence>